<dbReference type="AlphaFoldDB" id="A0A8S3VY70"/>
<evidence type="ECO:0000313" key="1">
    <source>
        <dbReference type="EMBL" id="CAG4930484.1"/>
    </source>
</evidence>
<name>A0A8S3VY70_PARAO</name>
<reference evidence="1" key="1">
    <citation type="submission" date="2021-04" db="EMBL/GenBank/DDBJ databases">
        <authorList>
            <person name="Tunstrom K."/>
        </authorList>
    </citation>
    <scope>NUCLEOTIDE SEQUENCE</scope>
</reference>
<accession>A0A8S3VY70</accession>
<dbReference type="OrthoDB" id="416437at2759"/>
<keyword evidence="2" id="KW-1185">Reference proteome</keyword>
<comment type="caution">
    <text evidence="1">The sequence shown here is derived from an EMBL/GenBank/DDBJ whole genome shotgun (WGS) entry which is preliminary data.</text>
</comment>
<gene>
    <name evidence="1" type="ORF">PAPOLLO_LOCUS161</name>
</gene>
<protein>
    <submittedName>
        <fullName evidence="1">(apollo) hypothetical protein</fullName>
    </submittedName>
</protein>
<evidence type="ECO:0000313" key="2">
    <source>
        <dbReference type="Proteomes" id="UP000691718"/>
    </source>
</evidence>
<proteinExistence type="predicted"/>
<sequence>MLRCNINVNHVLVNGAMVVIRNTVWPALHRDQPEVRELSQAVFLEFDDSSITVNRLGIGVRMEHCTNGFDALRVKEKIE</sequence>
<dbReference type="EMBL" id="CAJQZP010000008">
    <property type="protein sequence ID" value="CAG4930484.1"/>
    <property type="molecule type" value="Genomic_DNA"/>
</dbReference>
<dbReference type="Proteomes" id="UP000691718">
    <property type="component" value="Unassembled WGS sequence"/>
</dbReference>
<organism evidence="1 2">
    <name type="scientific">Parnassius apollo</name>
    <name type="common">Apollo butterfly</name>
    <name type="synonym">Papilio apollo</name>
    <dbReference type="NCBI Taxonomy" id="110799"/>
    <lineage>
        <taxon>Eukaryota</taxon>
        <taxon>Metazoa</taxon>
        <taxon>Ecdysozoa</taxon>
        <taxon>Arthropoda</taxon>
        <taxon>Hexapoda</taxon>
        <taxon>Insecta</taxon>
        <taxon>Pterygota</taxon>
        <taxon>Neoptera</taxon>
        <taxon>Endopterygota</taxon>
        <taxon>Lepidoptera</taxon>
        <taxon>Glossata</taxon>
        <taxon>Ditrysia</taxon>
        <taxon>Papilionoidea</taxon>
        <taxon>Papilionidae</taxon>
        <taxon>Parnassiinae</taxon>
        <taxon>Parnassini</taxon>
        <taxon>Parnassius</taxon>
        <taxon>Parnassius</taxon>
    </lineage>
</organism>